<feature type="coiled-coil region" evidence="1">
    <location>
        <begin position="275"/>
        <end position="306"/>
    </location>
</feature>
<dbReference type="EMBL" id="JAAXKY010000180">
    <property type="protein sequence ID" value="NMH81904.1"/>
    <property type="molecule type" value="Genomic_DNA"/>
</dbReference>
<keyword evidence="1" id="KW-0175">Coiled coil</keyword>
<feature type="compositionally biased region" description="Low complexity" evidence="2">
    <location>
        <begin position="370"/>
        <end position="386"/>
    </location>
</feature>
<feature type="compositionally biased region" description="Basic residues" evidence="2">
    <location>
        <begin position="414"/>
        <end position="424"/>
    </location>
</feature>
<proteinExistence type="predicted"/>
<name>A0ABX1RQU9_9PSEU</name>
<evidence type="ECO:0000313" key="3">
    <source>
        <dbReference type="EMBL" id="NMH81904.1"/>
    </source>
</evidence>
<evidence type="ECO:0000256" key="1">
    <source>
        <dbReference type="SAM" id="Coils"/>
    </source>
</evidence>
<dbReference type="RefSeq" id="WP_169399927.1">
    <property type="nucleotide sequence ID" value="NZ_BAAAJH010000003.1"/>
</dbReference>
<sequence length="424" mass="46106">MPADPVPSSTDTGFEVVRRGYDQGQVDTHLRTLDAHISILVTDRNAALEQAGQLARELDEARVRAEKLRAQVRTLVSPGHNVQGMSERMRTMLRLAQDEVAEMLSRAETEVSRRITEAEAQKTQIIAAAQAEAETIEAQRAEALAEARAEAEATTAQRTEILAAAHAEAEAIRAQKAQIIADARAEAETIVAAAKANADELTRDLERARAELDLERRITHEQLAAEQREAQQRLADELAMAEQDRARAWAESEARRATAEEDFVIALDQRRSEALAAIAAERQEAHRQAEELRTAAAARYREEEEKAKAIGRAVVGDAENRLGELIELRKRISEQLGDARVILDRALVTLTAPREQPAVNQGRAENGVVPAPRDPAAPATAENGSDAGAGGDDSSDASSSRESTGIDPNDARPRPRPRAAAGRR</sequence>
<comment type="caution">
    <text evidence="3">The sequence shown here is derived from an EMBL/GenBank/DDBJ whole genome shotgun (WGS) entry which is preliminary data.</text>
</comment>
<accession>A0ABX1RQU9</accession>
<feature type="region of interest" description="Disordered" evidence="2">
    <location>
        <begin position="357"/>
        <end position="424"/>
    </location>
</feature>
<dbReference type="Proteomes" id="UP001296706">
    <property type="component" value="Unassembled WGS sequence"/>
</dbReference>
<feature type="coiled-coil region" evidence="1">
    <location>
        <begin position="184"/>
        <end position="244"/>
    </location>
</feature>
<evidence type="ECO:0008006" key="5">
    <source>
        <dbReference type="Google" id="ProtNLM"/>
    </source>
</evidence>
<evidence type="ECO:0000313" key="4">
    <source>
        <dbReference type="Proteomes" id="UP001296706"/>
    </source>
</evidence>
<keyword evidence="4" id="KW-1185">Reference proteome</keyword>
<protein>
    <recommendedName>
        <fullName evidence="5">DivIVA protein</fullName>
    </recommendedName>
</protein>
<feature type="coiled-coil region" evidence="1">
    <location>
        <begin position="44"/>
        <end position="71"/>
    </location>
</feature>
<reference evidence="3 4" key="1">
    <citation type="submission" date="2020-04" db="EMBL/GenBank/DDBJ databases">
        <authorList>
            <person name="Klaysubun C."/>
            <person name="Duangmal K."/>
            <person name="Lipun K."/>
        </authorList>
    </citation>
    <scope>NUCLEOTIDE SEQUENCE [LARGE SCALE GENOMIC DNA]</scope>
    <source>
        <strain evidence="3 4">JCM 11839</strain>
    </source>
</reference>
<evidence type="ECO:0000256" key="2">
    <source>
        <dbReference type="SAM" id="MobiDB-lite"/>
    </source>
</evidence>
<organism evidence="3 4">
    <name type="scientific">Pseudonocardia xinjiangensis</name>
    <dbReference type="NCBI Taxonomy" id="75289"/>
    <lineage>
        <taxon>Bacteria</taxon>
        <taxon>Bacillati</taxon>
        <taxon>Actinomycetota</taxon>
        <taxon>Actinomycetes</taxon>
        <taxon>Pseudonocardiales</taxon>
        <taxon>Pseudonocardiaceae</taxon>
        <taxon>Pseudonocardia</taxon>
    </lineage>
</organism>
<gene>
    <name evidence="3" type="ORF">HF577_33055</name>
</gene>